<gene>
    <name evidence="1" type="ORF">L0668_08710</name>
</gene>
<organism evidence="1 2">
    <name type="scientific">Paraglaciecola algarum</name>
    <dbReference type="NCBI Taxonomy" id="3050085"/>
    <lineage>
        <taxon>Bacteria</taxon>
        <taxon>Pseudomonadati</taxon>
        <taxon>Pseudomonadota</taxon>
        <taxon>Gammaproteobacteria</taxon>
        <taxon>Alteromonadales</taxon>
        <taxon>Alteromonadaceae</taxon>
        <taxon>Paraglaciecola</taxon>
    </lineage>
</organism>
<proteinExistence type="predicted"/>
<dbReference type="SUPFAM" id="SSF53448">
    <property type="entry name" value="Nucleotide-diphospho-sugar transferases"/>
    <property type="match status" value="1"/>
</dbReference>
<dbReference type="InterPro" id="IPR029044">
    <property type="entry name" value="Nucleotide-diphossugar_trans"/>
</dbReference>
<dbReference type="Pfam" id="PF13704">
    <property type="entry name" value="Glyco_tranf_2_4"/>
    <property type="match status" value="1"/>
</dbReference>
<name>A0ABS9D670_9ALTE</name>
<accession>A0ABS9D670</accession>
<sequence length="361" mass="41393">MKIEKPRILLAGIAKNEAAYLPEWIYHHLNIGIDSVLVYVNNTDDNSVSLLNKLGDTLPVKYKVVDGIENDQREELLSRINKDFLNYTPLQSKSYADIYIATSADEFDYILYLDIDEFLLLDQDLLALAENGMFEHSVISFQWFATSGDKLPFSCLHADMMGEFDKFTKYMIRTGQEDAKFHSCHIGRMKDDRVHFHSEGIVLHRVVRSKEEYLALIARSNPTVNNLSNGFKLNRRGWTSKGSDCIPSIYRKQLDDYQGKFEQFCSNTNIEAELKIAQENVSRRAKAVTELISALNQQNSELGKVLAGTGISHFSFKRWLRAEIKNRIVRLLFPSLVLSHVPLLAFIKIKLGVEKNNKFFD</sequence>
<reference evidence="1 2" key="1">
    <citation type="submission" date="2022-01" db="EMBL/GenBank/DDBJ databases">
        <title>Paraglaciecola sp. G1-23.</title>
        <authorList>
            <person name="Jin M.S."/>
            <person name="Han D.M."/>
            <person name="Kim H.M."/>
            <person name="Jeon C.O."/>
        </authorList>
    </citation>
    <scope>NUCLEOTIDE SEQUENCE [LARGE SCALE GENOMIC DNA]</scope>
    <source>
        <strain evidence="1 2">G1-23</strain>
    </source>
</reference>
<dbReference type="RefSeq" id="WP_235311835.1">
    <property type="nucleotide sequence ID" value="NZ_JAKGAS010000004.1"/>
</dbReference>
<evidence type="ECO:0000313" key="1">
    <source>
        <dbReference type="EMBL" id="MCF2948184.1"/>
    </source>
</evidence>
<dbReference type="EMBL" id="JAKGAS010000004">
    <property type="protein sequence ID" value="MCF2948184.1"/>
    <property type="molecule type" value="Genomic_DNA"/>
</dbReference>
<protein>
    <submittedName>
        <fullName evidence="1">Glycosyltransferase family 2 protein</fullName>
    </submittedName>
</protein>
<dbReference type="Proteomes" id="UP001521137">
    <property type="component" value="Unassembled WGS sequence"/>
</dbReference>
<comment type="caution">
    <text evidence="1">The sequence shown here is derived from an EMBL/GenBank/DDBJ whole genome shotgun (WGS) entry which is preliminary data.</text>
</comment>
<keyword evidence="2" id="KW-1185">Reference proteome</keyword>
<evidence type="ECO:0000313" key="2">
    <source>
        <dbReference type="Proteomes" id="UP001521137"/>
    </source>
</evidence>